<dbReference type="OMA" id="FYQTWEY"/>
<dbReference type="Proteomes" id="UP000683925">
    <property type="component" value="Unassembled WGS sequence"/>
</dbReference>
<sequence>MRIQASSFRLPALKLQPKDSQFNLSYGDYNQSSSSMIKYQSSPQNYYDPSPIQKRVRGMTIAIYNSQEKLKTAEFRYESDLITQTQPVNQSSSVINTLRRYRSKLKQLMYQPPKEDGGLSRDPRIFSFKEPTASIRLDRPTNDRGDQQLKDKITQLMGKVKQLLSTQRFYQEPSHQETFQVTMVRLKDEYDCLYQDFNDYYVQNKKLDNQVLQLYNHMEIIKTLLKPKKPVMARKESAILFDEVQQEVQIPKTPAKNEETPQQSQIIEIPPQQLHLTPKIAQELSPKESVFTPLTSIQLNEDQPPSDLEKVETNNNSPSSPKKKRIKNKRSPQKSQQSILLQPSVRELSQLELNPISSLQQQMSSRSKTLLEELPLKSVRSTKSEQLPEMEKLEETPQFEKVPFKRQNSNLGSLNKKRSTILENKQGRRSQKGATAISEQDDSQSDEGEDENQLEEKVIEIKEEETHEEIQTINYHYNNLLDKLIEIENIYRYPFYQTWEYHADQIIQGSIFGVFDL</sequence>
<keyword evidence="3" id="KW-1185">Reference proteome</keyword>
<evidence type="ECO:0000256" key="1">
    <source>
        <dbReference type="SAM" id="MobiDB-lite"/>
    </source>
</evidence>
<feature type="compositionally biased region" description="Acidic residues" evidence="1">
    <location>
        <begin position="439"/>
        <end position="453"/>
    </location>
</feature>
<proteinExistence type="predicted"/>
<evidence type="ECO:0000313" key="2">
    <source>
        <dbReference type="EMBL" id="CAD8188266.1"/>
    </source>
</evidence>
<dbReference type="AlphaFoldDB" id="A0A8S1WRB4"/>
<feature type="region of interest" description="Disordered" evidence="1">
    <location>
        <begin position="298"/>
        <end position="340"/>
    </location>
</feature>
<name>A0A8S1WRB4_PAROT</name>
<gene>
    <name evidence="2" type="ORF">POCTA_138.1.T0920118</name>
</gene>
<evidence type="ECO:0000313" key="3">
    <source>
        <dbReference type="Proteomes" id="UP000683925"/>
    </source>
</evidence>
<reference evidence="2" key="1">
    <citation type="submission" date="2021-01" db="EMBL/GenBank/DDBJ databases">
        <authorList>
            <consortium name="Genoscope - CEA"/>
            <person name="William W."/>
        </authorList>
    </citation>
    <scope>NUCLEOTIDE SEQUENCE</scope>
</reference>
<feature type="region of interest" description="Disordered" evidence="1">
    <location>
        <begin position="374"/>
        <end position="454"/>
    </location>
</feature>
<protein>
    <submittedName>
        <fullName evidence="2">Uncharacterized protein</fullName>
    </submittedName>
</protein>
<dbReference type="EMBL" id="CAJJDP010000091">
    <property type="protein sequence ID" value="CAD8188266.1"/>
    <property type="molecule type" value="Genomic_DNA"/>
</dbReference>
<dbReference type="OrthoDB" id="306557at2759"/>
<organism evidence="2 3">
    <name type="scientific">Paramecium octaurelia</name>
    <dbReference type="NCBI Taxonomy" id="43137"/>
    <lineage>
        <taxon>Eukaryota</taxon>
        <taxon>Sar</taxon>
        <taxon>Alveolata</taxon>
        <taxon>Ciliophora</taxon>
        <taxon>Intramacronucleata</taxon>
        <taxon>Oligohymenophorea</taxon>
        <taxon>Peniculida</taxon>
        <taxon>Parameciidae</taxon>
        <taxon>Paramecium</taxon>
    </lineage>
</organism>
<accession>A0A8S1WRB4</accession>
<feature type="compositionally biased region" description="Basic residues" evidence="1">
    <location>
        <begin position="321"/>
        <end position="332"/>
    </location>
</feature>
<comment type="caution">
    <text evidence="2">The sequence shown here is derived from an EMBL/GenBank/DDBJ whole genome shotgun (WGS) entry which is preliminary data.</text>
</comment>